<dbReference type="GO" id="GO:0003729">
    <property type="term" value="F:mRNA binding"/>
    <property type="evidence" value="ECO:0007669"/>
    <property type="project" value="InterPro"/>
</dbReference>
<dbReference type="SUPFAM" id="SSF48452">
    <property type="entry name" value="TPR-like"/>
    <property type="match status" value="1"/>
</dbReference>
<sequence>MSGSSTQSTVQSFSVFLTILLACWTPSSSFVPKHDGSRRSSETSCVEGPITPLHSSFARSIDDNFNQGNWENTKQKFKRKRIPKTEVDARQLRQQREQEYERLVTNADSVPSIWNFESLFPSPIIDEESVDRDLFEIQRRDRKKEEERNVGGRTKVPSNPYAGETTNPFLRLMWSEPTIKTRETSSSALTSLANETATAALISSKIANATSARIDRSLTRMVEDRIYGFRRGASGDIRYQTSLMGDGAVQYREGVRLGNALPINADRLNYMAKKEMKKGRVEEAEELYERAVEIDPRDGRAYLGLSRCAQRRQDFKLAREWLNLGIANSASTFNGNPDRGANPFLLQALGCLEEKAGQLSQAESLYASAVRSRPSHAAGWVALAQIRTRKLGQSVGAGRSCFEAAERELKASGLPQSSHVYTAWADLELKKAGDPRRAKKLLKLALEIDPKCSVGWLQLGMLESDLQNWDKAEECFENVLTFDQRNSRVLQAYAIMETKRPDGNSRKAIGLFERALKANPRDAGVLQAYGLYVAKLGDIKSARELLWRGTEVDKRHAPIWQALGVLETRSGNPEEARNIFQQGIWSCAQLTGCKSGGHNCARLWQAWGVLEAEEGNHAAARRCFNRALDADSRNVPAITAWSSMEEKLGNRQDARAIYERALPRFSAGSESKKALWRNYELMEQRAGDTAAAQRVYQRAIREVISFEETSVADEKLDAKSSPPPETTTSSRNKREKEVVRWNGGGGEVWLNDRAIEARIPLEKRKSRHEKTMKS</sequence>
<reference evidence="4 5" key="1">
    <citation type="journal article" date="2015" name="Plant Cell">
        <title>Oil accumulation by the oleaginous diatom Fistulifera solaris as revealed by the genome and transcriptome.</title>
        <authorList>
            <person name="Tanaka T."/>
            <person name="Maeda Y."/>
            <person name="Veluchamy A."/>
            <person name="Tanaka M."/>
            <person name="Abida H."/>
            <person name="Marechal E."/>
            <person name="Bowler C."/>
            <person name="Muto M."/>
            <person name="Sunaga Y."/>
            <person name="Tanaka M."/>
            <person name="Yoshino T."/>
            <person name="Taniguchi T."/>
            <person name="Fukuda Y."/>
            <person name="Nemoto M."/>
            <person name="Matsumoto M."/>
            <person name="Wong P.S."/>
            <person name="Aburatani S."/>
            <person name="Fujibuchi W."/>
        </authorList>
    </citation>
    <scope>NUCLEOTIDE SEQUENCE [LARGE SCALE GENOMIC DNA]</scope>
    <source>
        <strain evidence="4 5">JPCC DA0580</strain>
    </source>
</reference>
<dbReference type="Pfam" id="PF14559">
    <property type="entry name" value="TPR_19"/>
    <property type="match status" value="2"/>
</dbReference>
<protein>
    <submittedName>
        <fullName evidence="4">Uncharacterized protein</fullName>
    </submittedName>
</protein>
<evidence type="ECO:0000313" key="4">
    <source>
        <dbReference type="EMBL" id="GAX23607.1"/>
    </source>
</evidence>
<dbReference type="SUPFAM" id="SSF81901">
    <property type="entry name" value="HCP-like"/>
    <property type="match status" value="1"/>
</dbReference>
<dbReference type="InterPro" id="IPR011990">
    <property type="entry name" value="TPR-like_helical_dom_sf"/>
</dbReference>
<dbReference type="PANTHER" id="PTHR44917">
    <property type="entry name" value="PROTEIN HIGH CHLOROPHYLL FLUORESCENT 107"/>
    <property type="match status" value="1"/>
</dbReference>
<dbReference type="AlphaFoldDB" id="A0A1Z5KBI6"/>
<dbReference type="PANTHER" id="PTHR44917:SF1">
    <property type="entry name" value="PROTEIN HIGH CHLOROPHYLL FLUORESCENT 107"/>
    <property type="match status" value="1"/>
</dbReference>
<dbReference type="SMART" id="SM00028">
    <property type="entry name" value="TPR"/>
    <property type="match status" value="7"/>
</dbReference>
<dbReference type="PROSITE" id="PS50005">
    <property type="entry name" value="TPR"/>
    <property type="match status" value="3"/>
</dbReference>
<accession>A0A1Z5KBI6</accession>
<keyword evidence="5" id="KW-1185">Reference proteome</keyword>
<proteinExistence type="predicted"/>
<dbReference type="InterPro" id="IPR044624">
    <property type="entry name" value="Mbb1-like"/>
</dbReference>
<dbReference type="EMBL" id="BDSP01000203">
    <property type="protein sequence ID" value="GAX23607.1"/>
    <property type="molecule type" value="Genomic_DNA"/>
</dbReference>
<feature type="compositionally biased region" description="Basic and acidic residues" evidence="2">
    <location>
        <begin position="141"/>
        <end position="150"/>
    </location>
</feature>
<name>A0A1Z5KBI6_FISSO</name>
<dbReference type="GO" id="GO:0006397">
    <property type="term" value="P:mRNA processing"/>
    <property type="evidence" value="ECO:0007669"/>
    <property type="project" value="InterPro"/>
</dbReference>
<dbReference type="InterPro" id="IPR019734">
    <property type="entry name" value="TPR_rpt"/>
</dbReference>
<feature type="region of interest" description="Disordered" evidence="2">
    <location>
        <begin position="711"/>
        <end position="738"/>
    </location>
</feature>
<gene>
    <name evidence="4" type="ORF">FisN_12Hh178</name>
</gene>
<evidence type="ECO:0000256" key="1">
    <source>
        <dbReference type="PROSITE-ProRule" id="PRU00339"/>
    </source>
</evidence>
<dbReference type="Pfam" id="PF13432">
    <property type="entry name" value="TPR_16"/>
    <property type="match status" value="2"/>
</dbReference>
<dbReference type="OrthoDB" id="541719at2759"/>
<evidence type="ECO:0000256" key="3">
    <source>
        <dbReference type="SAM" id="SignalP"/>
    </source>
</evidence>
<evidence type="ECO:0000313" key="5">
    <source>
        <dbReference type="Proteomes" id="UP000198406"/>
    </source>
</evidence>
<feature type="repeat" description="TPR" evidence="1">
    <location>
        <begin position="265"/>
        <end position="298"/>
    </location>
</feature>
<dbReference type="Proteomes" id="UP000198406">
    <property type="component" value="Unassembled WGS sequence"/>
</dbReference>
<dbReference type="InterPro" id="IPR003107">
    <property type="entry name" value="HAT"/>
</dbReference>
<organism evidence="4 5">
    <name type="scientific">Fistulifera solaris</name>
    <name type="common">Oleaginous diatom</name>
    <dbReference type="NCBI Taxonomy" id="1519565"/>
    <lineage>
        <taxon>Eukaryota</taxon>
        <taxon>Sar</taxon>
        <taxon>Stramenopiles</taxon>
        <taxon>Ochrophyta</taxon>
        <taxon>Bacillariophyta</taxon>
        <taxon>Bacillariophyceae</taxon>
        <taxon>Bacillariophycidae</taxon>
        <taxon>Naviculales</taxon>
        <taxon>Naviculaceae</taxon>
        <taxon>Fistulifera</taxon>
    </lineage>
</organism>
<comment type="caution">
    <text evidence="4">The sequence shown here is derived from an EMBL/GenBank/DDBJ whole genome shotgun (WGS) entry which is preliminary data.</text>
</comment>
<feature type="region of interest" description="Disordered" evidence="2">
    <location>
        <begin position="141"/>
        <end position="162"/>
    </location>
</feature>
<keyword evidence="3" id="KW-0732">Signal</keyword>
<dbReference type="InParanoid" id="A0A1Z5KBI6"/>
<feature type="signal peptide" evidence="3">
    <location>
        <begin position="1"/>
        <end position="29"/>
    </location>
</feature>
<dbReference type="SMART" id="SM00386">
    <property type="entry name" value="HAT"/>
    <property type="match status" value="9"/>
</dbReference>
<feature type="repeat" description="TPR" evidence="1">
    <location>
        <begin position="601"/>
        <end position="634"/>
    </location>
</feature>
<feature type="chain" id="PRO_5013346343" evidence="3">
    <location>
        <begin position="30"/>
        <end position="774"/>
    </location>
</feature>
<keyword evidence="1" id="KW-0802">TPR repeat</keyword>
<evidence type="ECO:0000256" key="2">
    <source>
        <dbReference type="SAM" id="MobiDB-lite"/>
    </source>
</evidence>
<dbReference type="Gene3D" id="1.25.40.10">
    <property type="entry name" value="Tetratricopeptide repeat domain"/>
    <property type="match status" value="3"/>
</dbReference>
<feature type="repeat" description="TPR" evidence="1">
    <location>
        <begin position="453"/>
        <end position="486"/>
    </location>
</feature>